<keyword evidence="3" id="KW-1185">Reference proteome</keyword>
<dbReference type="RefSeq" id="WP_377579743.1">
    <property type="nucleotide sequence ID" value="NZ_JBHTKA010000004.1"/>
</dbReference>
<feature type="signal peptide" evidence="1">
    <location>
        <begin position="1"/>
        <end position="24"/>
    </location>
</feature>
<proteinExistence type="predicted"/>
<reference evidence="3" key="1">
    <citation type="journal article" date="2019" name="Int. J. Syst. Evol. Microbiol.">
        <title>The Global Catalogue of Microorganisms (GCM) 10K type strain sequencing project: providing services to taxonomists for standard genome sequencing and annotation.</title>
        <authorList>
            <consortium name="The Broad Institute Genomics Platform"/>
            <consortium name="The Broad Institute Genome Sequencing Center for Infectious Disease"/>
            <person name="Wu L."/>
            <person name="Ma J."/>
        </authorList>
    </citation>
    <scope>NUCLEOTIDE SEQUENCE [LARGE SCALE GENOMIC DNA]</scope>
    <source>
        <strain evidence="3">CCUG 58938</strain>
    </source>
</reference>
<dbReference type="PROSITE" id="PS51257">
    <property type="entry name" value="PROKAR_LIPOPROTEIN"/>
    <property type="match status" value="1"/>
</dbReference>
<evidence type="ECO:0000313" key="2">
    <source>
        <dbReference type="EMBL" id="MFD1000337.1"/>
    </source>
</evidence>
<evidence type="ECO:0000256" key="1">
    <source>
        <dbReference type="SAM" id="SignalP"/>
    </source>
</evidence>
<evidence type="ECO:0000313" key="3">
    <source>
        <dbReference type="Proteomes" id="UP001597112"/>
    </source>
</evidence>
<feature type="chain" id="PRO_5045811387" evidence="1">
    <location>
        <begin position="25"/>
        <end position="196"/>
    </location>
</feature>
<gene>
    <name evidence="2" type="ORF">ACFQ21_13525</name>
</gene>
<name>A0ABW3K236_9BACT</name>
<keyword evidence="1" id="KW-0732">Signal</keyword>
<accession>A0ABW3K236</accession>
<protein>
    <submittedName>
        <fullName evidence="2">Uncharacterized protein</fullName>
    </submittedName>
</protein>
<sequence>MKKRQLLCAILLAFGLSACNENEAESPATLSSQDKAAAGIESGNIEAEDLQKVGVSSSTKTLITQAEFDQIIANTPEGQPVVIQNRFGSVSIGDLYVPGYHPDLLTFNFIDCDFEDIVVQNTMQAVMTLNRCTVDVVVLTTGAVVYDMAVTRSIIGELRTIDGSHCAGLAVAKSKISQIINDSGGDSQCFRVINFQ</sequence>
<organism evidence="2 3">
    <name type="scientific">Ohtaekwangia kribbensis</name>
    <dbReference type="NCBI Taxonomy" id="688913"/>
    <lineage>
        <taxon>Bacteria</taxon>
        <taxon>Pseudomonadati</taxon>
        <taxon>Bacteroidota</taxon>
        <taxon>Cytophagia</taxon>
        <taxon>Cytophagales</taxon>
        <taxon>Fulvivirgaceae</taxon>
        <taxon>Ohtaekwangia</taxon>
    </lineage>
</organism>
<dbReference type="EMBL" id="JBHTKA010000004">
    <property type="protein sequence ID" value="MFD1000337.1"/>
    <property type="molecule type" value="Genomic_DNA"/>
</dbReference>
<dbReference type="Proteomes" id="UP001597112">
    <property type="component" value="Unassembled WGS sequence"/>
</dbReference>
<comment type="caution">
    <text evidence="2">The sequence shown here is derived from an EMBL/GenBank/DDBJ whole genome shotgun (WGS) entry which is preliminary data.</text>
</comment>